<protein>
    <submittedName>
        <fullName evidence="2">Putative oxalate decarboxylase OxdC</fullName>
    </submittedName>
</protein>
<dbReference type="Proteomes" id="UP000245768">
    <property type="component" value="Unassembled WGS sequence"/>
</dbReference>
<organism evidence="2 3">
    <name type="scientific">Acaromyces ingoldii</name>
    <dbReference type="NCBI Taxonomy" id="215250"/>
    <lineage>
        <taxon>Eukaryota</taxon>
        <taxon>Fungi</taxon>
        <taxon>Dikarya</taxon>
        <taxon>Basidiomycota</taxon>
        <taxon>Ustilaginomycotina</taxon>
        <taxon>Exobasidiomycetes</taxon>
        <taxon>Exobasidiales</taxon>
        <taxon>Cryptobasidiaceae</taxon>
        <taxon>Acaromyces</taxon>
    </lineage>
</organism>
<reference evidence="2 3" key="1">
    <citation type="journal article" date="2018" name="Mol. Biol. Evol.">
        <title>Broad Genomic Sampling Reveals a Smut Pathogenic Ancestry of the Fungal Clade Ustilaginomycotina.</title>
        <authorList>
            <person name="Kijpornyongpan T."/>
            <person name="Mondo S.J."/>
            <person name="Barry K."/>
            <person name="Sandor L."/>
            <person name="Lee J."/>
            <person name="Lipzen A."/>
            <person name="Pangilinan J."/>
            <person name="LaButti K."/>
            <person name="Hainaut M."/>
            <person name="Henrissat B."/>
            <person name="Grigoriev I.V."/>
            <person name="Spatafora J.W."/>
            <person name="Aime M.C."/>
        </authorList>
    </citation>
    <scope>NUCLEOTIDE SEQUENCE [LARGE SCALE GENOMIC DNA]</scope>
    <source>
        <strain evidence="2 3">MCA 4198</strain>
    </source>
</reference>
<keyword evidence="3" id="KW-1185">Reference proteome</keyword>
<dbReference type="PANTHER" id="PTHR31189:SF2">
    <property type="entry name" value="RMLC-LIKE CUPINS SUPERFAMILY PROTEIN"/>
    <property type="match status" value="1"/>
</dbReference>
<dbReference type="GeneID" id="37044593"/>
<dbReference type="Gene3D" id="2.60.120.10">
    <property type="entry name" value="Jelly Rolls"/>
    <property type="match status" value="2"/>
</dbReference>
<dbReference type="STRING" id="215250.A0A316YIS4"/>
<feature type="domain" description="Cupin type-1" evidence="1">
    <location>
        <begin position="186"/>
        <end position="328"/>
    </location>
</feature>
<dbReference type="InterPro" id="IPR050253">
    <property type="entry name" value="Seed_Storage-Functional"/>
</dbReference>
<dbReference type="RefSeq" id="XP_025375191.1">
    <property type="nucleotide sequence ID" value="XM_025522677.1"/>
</dbReference>
<dbReference type="InterPro" id="IPR011051">
    <property type="entry name" value="RmlC_Cupin_sf"/>
</dbReference>
<dbReference type="SMART" id="SM00835">
    <property type="entry name" value="Cupin_1"/>
    <property type="match status" value="2"/>
</dbReference>
<dbReference type="AlphaFoldDB" id="A0A316YIS4"/>
<accession>A0A316YIS4</accession>
<name>A0A316YIS4_9BASI</name>
<gene>
    <name evidence="2" type="ORF">FA10DRAFT_269246</name>
</gene>
<dbReference type="PANTHER" id="PTHR31189">
    <property type="entry name" value="OS03G0336100 PROTEIN-RELATED"/>
    <property type="match status" value="1"/>
</dbReference>
<evidence type="ECO:0000313" key="3">
    <source>
        <dbReference type="Proteomes" id="UP000245768"/>
    </source>
</evidence>
<dbReference type="InterPro" id="IPR014710">
    <property type="entry name" value="RmlC-like_jellyroll"/>
</dbReference>
<dbReference type="CDD" id="cd20306">
    <property type="entry name" value="cupin_OxDC-like"/>
    <property type="match status" value="2"/>
</dbReference>
<dbReference type="SUPFAM" id="SSF51182">
    <property type="entry name" value="RmlC-like cupins"/>
    <property type="match status" value="2"/>
</dbReference>
<evidence type="ECO:0000313" key="2">
    <source>
        <dbReference type="EMBL" id="PWN87993.1"/>
    </source>
</evidence>
<sequence length="349" mass="38890">MLISKLHKISLLDQKPRFESEHGSIQSITADSLPVLKNLSIERVVLKPNAIRSPRWLVNANEMGFVLKGKALVSILGTSNNFNAFTLTQGEMFHVKNGALHHIENAADDDLELLIAYRHERPVDFGLANSFAAFTPAVIGNTYDHDMRDWKSLIPKDTMGPKEIVKRQGPLKIPEHAHWPNPNKFNNAGMQPPVNWPNIGSARTARSQFWPALEDMAMYNLLVLEDGMREPHWHPLTGEMGYVEEGDARMTVMDPDGSLDTFTLQKGDVYFIPASFPHHIECVKPDHIQFLIFFDQPMPQDVAFRTGAELIGADVLASSLGVPLKALPAKFPVATADPLIVARKNPVDP</sequence>
<dbReference type="InParanoid" id="A0A316YIS4"/>
<evidence type="ECO:0000259" key="1">
    <source>
        <dbReference type="SMART" id="SM00835"/>
    </source>
</evidence>
<dbReference type="EMBL" id="KZ819639">
    <property type="protein sequence ID" value="PWN87993.1"/>
    <property type="molecule type" value="Genomic_DNA"/>
</dbReference>
<proteinExistence type="predicted"/>
<dbReference type="Pfam" id="PF00190">
    <property type="entry name" value="Cupin_1"/>
    <property type="match status" value="2"/>
</dbReference>
<dbReference type="InterPro" id="IPR006045">
    <property type="entry name" value="Cupin_1"/>
</dbReference>
<feature type="domain" description="Cupin type-1" evidence="1">
    <location>
        <begin position="9"/>
        <end position="151"/>
    </location>
</feature>
<dbReference type="OrthoDB" id="10263073at2759"/>